<evidence type="ECO:0000256" key="9">
    <source>
        <dbReference type="PROSITE-ProRule" id="PRU01091"/>
    </source>
</evidence>
<dbReference type="InterPro" id="IPR011006">
    <property type="entry name" value="CheY-like_superfamily"/>
</dbReference>
<dbReference type="PANTHER" id="PTHR48111">
    <property type="entry name" value="REGULATOR OF RPOS"/>
    <property type="match status" value="1"/>
</dbReference>
<reference evidence="12 13" key="1">
    <citation type="submission" date="2016-12" db="EMBL/GenBank/DDBJ databases">
        <title>Isolation and genomic insights into novel planktonic Zetaproteobacteria from stratified waters of the Chesapeake Bay.</title>
        <authorList>
            <person name="McAllister S.M."/>
            <person name="Kato S."/>
            <person name="Chan C.S."/>
            <person name="Chiu B.K."/>
            <person name="Field E.K."/>
        </authorList>
    </citation>
    <scope>NUCLEOTIDE SEQUENCE [LARGE SCALE GENOMIC DNA]</scope>
    <source>
        <strain evidence="12 13">CP-5</strain>
    </source>
</reference>
<keyword evidence="13" id="KW-1185">Reference proteome</keyword>
<dbReference type="GO" id="GO:0000976">
    <property type="term" value="F:transcription cis-regulatory region binding"/>
    <property type="evidence" value="ECO:0007669"/>
    <property type="project" value="TreeGrafter"/>
</dbReference>
<organism evidence="12 13">
    <name type="scientific">Mariprofundus aestuarium</name>
    <dbReference type="NCBI Taxonomy" id="1921086"/>
    <lineage>
        <taxon>Bacteria</taxon>
        <taxon>Pseudomonadati</taxon>
        <taxon>Pseudomonadota</taxon>
        <taxon>Candidatius Mariprofundia</taxon>
        <taxon>Mariprofundales</taxon>
        <taxon>Mariprofundaceae</taxon>
        <taxon>Mariprofundus</taxon>
    </lineage>
</organism>
<accession>A0A2K8L296</accession>
<evidence type="ECO:0000256" key="8">
    <source>
        <dbReference type="PROSITE-ProRule" id="PRU00169"/>
    </source>
</evidence>
<evidence type="ECO:0000256" key="3">
    <source>
        <dbReference type="ARBA" id="ARBA00022553"/>
    </source>
</evidence>
<feature type="domain" description="OmpR/PhoB-type" evidence="11">
    <location>
        <begin position="127"/>
        <end position="226"/>
    </location>
</feature>
<dbReference type="Gene3D" id="6.10.250.690">
    <property type="match status" value="1"/>
</dbReference>
<keyword evidence="2" id="KW-0963">Cytoplasm</keyword>
<keyword evidence="4" id="KW-0902">Two-component regulatory system</keyword>
<feature type="modified residue" description="4-aspartylphosphate" evidence="8">
    <location>
        <position position="51"/>
    </location>
</feature>
<dbReference type="PROSITE" id="PS51755">
    <property type="entry name" value="OMPR_PHOB"/>
    <property type="match status" value="1"/>
</dbReference>
<dbReference type="InterPro" id="IPR016032">
    <property type="entry name" value="Sig_transdc_resp-reg_C-effctor"/>
</dbReference>
<evidence type="ECO:0000259" key="11">
    <source>
        <dbReference type="PROSITE" id="PS51755"/>
    </source>
</evidence>
<feature type="DNA-binding region" description="OmpR/PhoB-type" evidence="9">
    <location>
        <begin position="127"/>
        <end position="226"/>
    </location>
</feature>
<dbReference type="RefSeq" id="WP_100277006.1">
    <property type="nucleotide sequence ID" value="NZ_CP018799.1"/>
</dbReference>
<dbReference type="SUPFAM" id="SSF52172">
    <property type="entry name" value="CheY-like"/>
    <property type="match status" value="1"/>
</dbReference>
<evidence type="ECO:0000256" key="1">
    <source>
        <dbReference type="ARBA" id="ARBA00004496"/>
    </source>
</evidence>
<evidence type="ECO:0000256" key="4">
    <source>
        <dbReference type="ARBA" id="ARBA00023012"/>
    </source>
</evidence>
<dbReference type="InterPro" id="IPR058124">
    <property type="entry name" value="CpxR-like_REC"/>
</dbReference>
<evidence type="ECO:0000256" key="5">
    <source>
        <dbReference type="ARBA" id="ARBA00023015"/>
    </source>
</evidence>
<dbReference type="InterPro" id="IPR039420">
    <property type="entry name" value="WalR-like"/>
</dbReference>
<evidence type="ECO:0000256" key="2">
    <source>
        <dbReference type="ARBA" id="ARBA00022490"/>
    </source>
</evidence>
<dbReference type="CDD" id="cd00383">
    <property type="entry name" value="trans_reg_C"/>
    <property type="match status" value="1"/>
</dbReference>
<dbReference type="InterPro" id="IPR036388">
    <property type="entry name" value="WH-like_DNA-bd_sf"/>
</dbReference>
<dbReference type="Proteomes" id="UP000231701">
    <property type="component" value="Chromosome"/>
</dbReference>
<dbReference type="EMBL" id="CP018799">
    <property type="protein sequence ID" value="ATX79074.1"/>
    <property type="molecule type" value="Genomic_DNA"/>
</dbReference>
<dbReference type="Pfam" id="PF00072">
    <property type="entry name" value="Response_reg"/>
    <property type="match status" value="1"/>
</dbReference>
<proteinExistence type="predicted"/>
<dbReference type="SUPFAM" id="SSF46894">
    <property type="entry name" value="C-terminal effector domain of the bipartite response regulators"/>
    <property type="match status" value="1"/>
</dbReference>
<dbReference type="GO" id="GO:0000156">
    <property type="term" value="F:phosphorelay response regulator activity"/>
    <property type="evidence" value="ECO:0007669"/>
    <property type="project" value="TreeGrafter"/>
</dbReference>
<evidence type="ECO:0000313" key="12">
    <source>
        <dbReference type="EMBL" id="ATX79074.1"/>
    </source>
</evidence>
<dbReference type="SMART" id="SM00862">
    <property type="entry name" value="Trans_reg_C"/>
    <property type="match status" value="1"/>
</dbReference>
<keyword evidence="5" id="KW-0805">Transcription regulation</keyword>
<dbReference type="CDD" id="cd17623">
    <property type="entry name" value="REC_OmpR_CpxR"/>
    <property type="match status" value="1"/>
</dbReference>
<evidence type="ECO:0000313" key="13">
    <source>
        <dbReference type="Proteomes" id="UP000231701"/>
    </source>
</evidence>
<dbReference type="Pfam" id="PF00486">
    <property type="entry name" value="Trans_reg_C"/>
    <property type="match status" value="1"/>
</dbReference>
<dbReference type="FunFam" id="3.40.50.2300:FF:000001">
    <property type="entry name" value="DNA-binding response regulator PhoB"/>
    <property type="match status" value="1"/>
</dbReference>
<dbReference type="SMART" id="SM00448">
    <property type="entry name" value="REC"/>
    <property type="match status" value="1"/>
</dbReference>
<dbReference type="GO" id="GO:0005829">
    <property type="term" value="C:cytosol"/>
    <property type="evidence" value="ECO:0007669"/>
    <property type="project" value="TreeGrafter"/>
</dbReference>
<dbReference type="AlphaFoldDB" id="A0A2K8L296"/>
<dbReference type="GO" id="GO:0006355">
    <property type="term" value="P:regulation of DNA-templated transcription"/>
    <property type="evidence" value="ECO:0007669"/>
    <property type="project" value="InterPro"/>
</dbReference>
<dbReference type="PANTHER" id="PTHR48111:SF39">
    <property type="entry name" value="TRANSCRIPTIONAL REGULATORY PROTEIN CPXR"/>
    <property type="match status" value="1"/>
</dbReference>
<gene>
    <name evidence="12" type="ORF">Ga0123461_0648</name>
</gene>
<evidence type="ECO:0000256" key="7">
    <source>
        <dbReference type="ARBA" id="ARBA00023163"/>
    </source>
</evidence>
<feature type="domain" description="Response regulatory" evidence="10">
    <location>
        <begin position="2"/>
        <end position="115"/>
    </location>
</feature>
<evidence type="ECO:0000256" key="6">
    <source>
        <dbReference type="ARBA" id="ARBA00023125"/>
    </source>
</evidence>
<dbReference type="PROSITE" id="PS50110">
    <property type="entry name" value="RESPONSE_REGULATORY"/>
    <property type="match status" value="1"/>
</dbReference>
<evidence type="ECO:0000259" key="10">
    <source>
        <dbReference type="PROSITE" id="PS50110"/>
    </source>
</evidence>
<dbReference type="InterPro" id="IPR001867">
    <property type="entry name" value="OmpR/PhoB-type_DNA-bd"/>
</dbReference>
<sequence length="228" mass="25562">MAILMVDDDVELCELMQRFLAGEGFELACAHDGNSGLEQVRANDFELLILDIMMPGKNGMDVLRELRGFSQVPVIMLTGRGEEVDRIIGLELGADDYLPKPCNPRELAARIRAILRRTEQQPEQRSHTTSRFGNIEWQPQSRTLSESGVALDLTATEYNILVALMEKAGEVVSKQELSKIALSKHYGPFDRTLDVHIGHLRKKLSPLANDEPRIKTVRGVGWLFVPVE</sequence>
<comment type="subcellular location">
    <subcellularLocation>
        <location evidence="1">Cytoplasm</location>
    </subcellularLocation>
</comment>
<dbReference type="Gene3D" id="1.10.10.10">
    <property type="entry name" value="Winged helix-like DNA-binding domain superfamily/Winged helix DNA-binding domain"/>
    <property type="match status" value="1"/>
</dbReference>
<keyword evidence="6 9" id="KW-0238">DNA-binding</keyword>
<dbReference type="Gene3D" id="3.40.50.2300">
    <property type="match status" value="1"/>
</dbReference>
<keyword evidence="3 8" id="KW-0597">Phosphoprotein</keyword>
<protein>
    <submittedName>
        <fullName evidence="12">Two component transcriptional regulator, winged helix family</fullName>
    </submittedName>
</protein>
<dbReference type="InterPro" id="IPR001789">
    <property type="entry name" value="Sig_transdc_resp-reg_receiver"/>
</dbReference>
<dbReference type="OrthoDB" id="9802426at2"/>
<dbReference type="KEGG" id="maes:Ga0123461_0648"/>
<dbReference type="GO" id="GO:0032993">
    <property type="term" value="C:protein-DNA complex"/>
    <property type="evidence" value="ECO:0007669"/>
    <property type="project" value="TreeGrafter"/>
</dbReference>
<name>A0A2K8L296_MARES</name>
<keyword evidence="7" id="KW-0804">Transcription</keyword>